<dbReference type="EMBL" id="FPKW01000004">
    <property type="protein sequence ID" value="SFZ92988.1"/>
    <property type="molecule type" value="Genomic_DNA"/>
</dbReference>
<keyword evidence="3" id="KW-1185">Reference proteome</keyword>
<protein>
    <recommendedName>
        <fullName evidence="1">Double-GTPase 1 domain-containing protein</fullName>
    </recommendedName>
</protein>
<evidence type="ECO:0000259" key="1">
    <source>
        <dbReference type="Pfam" id="PF19975"/>
    </source>
</evidence>
<dbReference type="STRING" id="1612149.SAMN05216324_10476"/>
<accession>A0A1K2IKP1</accession>
<dbReference type="Proteomes" id="UP000182034">
    <property type="component" value="Unassembled WGS sequence"/>
</dbReference>
<dbReference type="AlphaFoldDB" id="A0A1K2IKP1"/>
<gene>
    <name evidence="2" type="ORF">SAMN05216324_10476</name>
</gene>
<dbReference type="Pfam" id="PF19975">
    <property type="entry name" value="DO-GTPase1"/>
    <property type="match status" value="1"/>
</dbReference>
<evidence type="ECO:0000313" key="2">
    <source>
        <dbReference type="EMBL" id="SFZ92988.1"/>
    </source>
</evidence>
<dbReference type="InterPro" id="IPR027417">
    <property type="entry name" value="P-loop_NTPase"/>
</dbReference>
<dbReference type="RefSeq" id="WP_072408565.1">
    <property type="nucleotide sequence ID" value="NZ_FPKW01000004.1"/>
</dbReference>
<dbReference type="OrthoDB" id="9758793at2"/>
<organism evidence="2 3">
    <name type="scientific">Chryseobacterium limigenitum</name>
    <dbReference type="NCBI Taxonomy" id="1612149"/>
    <lineage>
        <taxon>Bacteria</taxon>
        <taxon>Pseudomonadati</taxon>
        <taxon>Bacteroidota</taxon>
        <taxon>Flavobacteriia</taxon>
        <taxon>Flavobacteriales</taxon>
        <taxon>Weeksellaceae</taxon>
        <taxon>Chryseobacterium group</taxon>
        <taxon>Chryseobacterium</taxon>
    </lineage>
</organism>
<dbReference type="Gene3D" id="3.40.50.300">
    <property type="entry name" value="P-loop containing nucleotide triphosphate hydrolases"/>
    <property type="match status" value="1"/>
</dbReference>
<dbReference type="InterPro" id="IPR045530">
    <property type="entry name" value="DO-GTPase1"/>
</dbReference>
<feature type="domain" description="Double-GTPase 1" evidence="1">
    <location>
        <begin position="10"/>
        <end position="273"/>
    </location>
</feature>
<reference evidence="3" key="1">
    <citation type="submission" date="2016-10" db="EMBL/GenBank/DDBJ databases">
        <authorList>
            <person name="Varghese N."/>
            <person name="Submissions S."/>
        </authorList>
    </citation>
    <scope>NUCLEOTIDE SEQUENCE [LARGE SCALE GENOMIC DNA]</scope>
    <source>
        <strain evidence="3">SUR2</strain>
    </source>
</reference>
<evidence type="ECO:0000313" key="3">
    <source>
        <dbReference type="Proteomes" id="UP000182034"/>
    </source>
</evidence>
<sequence>MEHQINNNILIIGPPNSGKTTFFAQLYGRIQSDAGVIKLRSTPKNITAIEKAYDRLANGDETESTPATDNREITIPIKWNEKELDLTFKDYGGEQVNEIINQLAYDKVWKNRTKDNDRWILFIRPGEIYHHYDLTVTGYADVDPASESDNWHNDLSHQYIFIELVQALLHARAIGIKTDIESPKLVVALTCWDELNTELTPNNILLQKMPLFLQFISTIWAEESLSIVGLSAQEFSLDNQEAKDKYLDDLPESFGYIVTDSETKERDLTKLIEIALEL</sequence>
<name>A0A1K2IKP1_9FLAO</name>
<proteinExistence type="predicted"/>
<dbReference type="SUPFAM" id="SSF52540">
    <property type="entry name" value="P-loop containing nucleoside triphosphate hydrolases"/>
    <property type="match status" value="1"/>
</dbReference>